<evidence type="ECO:0000313" key="5">
    <source>
        <dbReference type="EMBL" id="CAC5423899.1"/>
    </source>
</evidence>
<evidence type="ECO:0008006" key="7">
    <source>
        <dbReference type="Google" id="ProtNLM"/>
    </source>
</evidence>
<evidence type="ECO:0000256" key="3">
    <source>
        <dbReference type="ARBA" id="ARBA00022702"/>
    </source>
</evidence>
<dbReference type="Proteomes" id="UP000507470">
    <property type="component" value="Unassembled WGS sequence"/>
</dbReference>
<evidence type="ECO:0000256" key="1">
    <source>
        <dbReference type="ARBA" id="ARBA00008693"/>
    </source>
</evidence>
<organism evidence="5 6">
    <name type="scientific">Mytilus coruscus</name>
    <name type="common">Sea mussel</name>
    <dbReference type="NCBI Taxonomy" id="42192"/>
    <lineage>
        <taxon>Eukaryota</taxon>
        <taxon>Metazoa</taxon>
        <taxon>Spiralia</taxon>
        <taxon>Lophotrochozoa</taxon>
        <taxon>Mollusca</taxon>
        <taxon>Bivalvia</taxon>
        <taxon>Autobranchia</taxon>
        <taxon>Pteriomorphia</taxon>
        <taxon>Mytilida</taxon>
        <taxon>Mytiloidea</taxon>
        <taxon>Mytilidae</taxon>
        <taxon>Mytilinae</taxon>
        <taxon>Mytilus</taxon>
    </lineage>
</organism>
<protein>
    <recommendedName>
        <fullName evidence="7">Reverse transcriptase zinc-binding domain-containing protein</fullName>
    </recommendedName>
</protein>
<name>A0A6J8ETE5_MYTCO</name>
<dbReference type="GO" id="GO:0006874">
    <property type="term" value="P:intracellular calcium ion homeostasis"/>
    <property type="evidence" value="ECO:0007669"/>
    <property type="project" value="TreeGrafter"/>
</dbReference>
<evidence type="ECO:0000313" key="6">
    <source>
        <dbReference type="Proteomes" id="UP000507470"/>
    </source>
</evidence>
<dbReference type="PANTHER" id="PTHR11245">
    <property type="entry name" value="STANNIOCALCIN"/>
    <property type="match status" value="1"/>
</dbReference>
<dbReference type="InterPro" id="IPR004978">
    <property type="entry name" value="Stanniocalcin"/>
</dbReference>
<dbReference type="OrthoDB" id="9970481at2759"/>
<dbReference type="AlphaFoldDB" id="A0A6J8ETE5"/>
<proteinExistence type="inferred from homology"/>
<dbReference type="Pfam" id="PF03298">
    <property type="entry name" value="Stanniocalcin"/>
    <property type="match status" value="1"/>
</dbReference>
<dbReference type="GO" id="GO:0005179">
    <property type="term" value="F:hormone activity"/>
    <property type="evidence" value="ECO:0007669"/>
    <property type="project" value="UniProtKB-KW"/>
</dbReference>
<comment type="subunit">
    <text evidence="2">Homodimer; disulfide-linked.</text>
</comment>
<keyword evidence="4" id="KW-1015">Disulfide bond</keyword>
<dbReference type="GO" id="GO:0005615">
    <property type="term" value="C:extracellular space"/>
    <property type="evidence" value="ECO:0007669"/>
    <property type="project" value="TreeGrafter"/>
</dbReference>
<accession>A0A6J8ETE5</accession>
<evidence type="ECO:0000256" key="2">
    <source>
        <dbReference type="ARBA" id="ARBA00011748"/>
    </source>
</evidence>
<dbReference type="EMBL" id="CACVKT020009908">
    <property type="protein sequence ID" value="CAC5423899.1"/>
    <property type="molecule type" value="Genomic_DNA"/>
</dbReference>
<keyword evidence="3" id="KW-0372">Hormone</keyword>
<gene>
    <name evidence="5" type="ORF">MCOR_55860</name>
</gene>
<reference evidence="5 6" key="1">
    <citation type="submission" date="2020-06" db="EMBL/GenBank/DDBJ databases">
        <authorList>
            <person name="Li R."/>
            <person name="Bekaert M."/>
        </authorList>
    </citation>
    <scope>NUCLEOTIDE SEQUENCE [LARGE SCALE GENOMIC DNA]</scope>
    <source>
        <strain evidence="6">wild</strain>
    </source>
</reference>
<dbReference type="PANTHER" id="PTHR11245:SF6">
    <property type="entry name" value="DUF19 DOMAIN-CONTAINING PROTEIN"/>
    <property type="match status" value="1"/>
</dbReference>
<keyword evidence="6" id="KW-1185">Reference proteome</keyword>
<evidence type="ECO:0000256" key="4">
    <source>
        <dbReference type="ARBA" id="ARBA00023157"/>
    </source>
</evidence>
<comment type="similarity">
    <text evidence="1">Belongs to the stanniocalcin family.</text>
</comment>
<sequence length="390" mass="44713">MSVNFDNPYSFFSTIREVLAKYGLPPLHQLQETIPLKTSWKFVVTKKVNNHWYNTLLDDAESKTTLKYMDTKHFVIGINHPVWNIHDKTKVHIRKAIIKARILSGTFILDSDRAKFNQSPTSLCQLCRLSDEDITHFHLDCPLSAKSRTTYFGPIKEGIIQNTVAKTWPGLFNNKLDIIRLIIDCRHFTQLFTDTNLMETIEASTRKLCYRLHIKCLKMLKVVDGLKKTLLDQQIKAKDICLSIVLSSVDPKCVAKANRGNCQFYRCFEQQRQCGKSGYLIGYGYKYCNRFKSFYSSFTTAGKKWIDCVRPCLTKALIGKYQESLGPGQKCNQLKTYAFDTHVKCYLDCGFCDVYTSNISALRKVLSFSDLLSTDALKQIIKVGKECIFG</sequence>